<keyword evidence="2" id="KW-1185">Reference proteome</keyword>
<dbReference type="Proteomes" id="UP000535491">
    <property type="component" value="Unassembled WGS sequence"/>
</dbReference>
<reference evidence="1 2" key="1">
    <citation type="submission" date="2020-07" db="EMBL/GenBank/DDBJ databases">
        <authorList>
            <person name="Feng H."/>
        </authorList>
    </citation>
    <scope>NUCLEOTIDE SEQUENCE [LARGE SCALE GENOMIC DNA]</scope>
    <source>
        <strain evidence="2">s-10</strain>
    </source>
</reference>
<protein>
    <submittedName>
        <fullName evidence="1">Uncharacterized protein</fullName>
    </submittedName>
</protein>
<comment type="caution">
    <text evidence="1">The sequence shown here is derived from an EMBL/GenBank/DDBJ whole genome shotgun (WGS) entry which is preliminary data.</text>
</comment>
<gene>
    <name evidence="1" type="ORF">H1191_04670</name>
</gene>
<dbReference type="RefSeq" id="WP_181750837.1">
    <property type="nucleotide sequence ID" value="NZ_JACEIQ010000003.1"/>
</dbReference>
<evidence type="ECO:0000313" key="2">
    <source>
        <dbReference type="Proteomes" id="UP000535491"/>
    </source>
</evidence>
<name>A0A7W2A7Y2_9BACL</name>
<organism evidence="1 2">
    <name type="scientific">Paenactinomyces guangxiensis</name>
    <dbReference type="NCBI Taxonomy" id="1490290"/>
    <lineage>
        <taxon>Bacteria</taxon>
        <taxon>Bacillati</taxon>
        <taxon>Bacillota</taxon>
        <taxon>Bacilli</taxon>
        <taxon>Bacillales</taxon>
        <taxon>Thermoactinomycetaceae</taxon>
        <taxon>Paenactinomyces</taxon>
    </lineage>
</organism>
<accession>A0A7W2A7Y2</accession>
<sequence length="179" mass="20714">MKKNIYSLSGARTIISKTQSSPIGLMDHLQSKEMHGSTSHSYSSFHSEAPYISEELSKFGLKLGEKDRERYVNSFLKKKVLTIWKGQRPLIKAAPMLPKLLETTIYQNVYLELKPMISVSYHEDFDLPLMPFTLFGWLQYAKLAARTAGKQCDILYWDELVEFFQQCSNLELLNDLHEE</sequence>
<dbReference type="AlphaFoldDB" id="A0A7W2A7Y2"/>
<proteinExistence type="predicted"/>
<evidence type="ECO:0000313" key="1">
    <source>
        <dbReference type="EMBL" id="MBA4493594.1"/>
    </source>
</evidence>
<dbReference type="EMBL" id="JACEIQ010000003">
    <property type="protein sequence ID" value="MBA4493594.1"/>
    <property type="molecule type" value="Genomic_DNA"/>
</dbReference>